<protein>
    <submittedName>
        <fullName evidence="2">Uncharacterized protein</fullName>
    </submittedName>
</protein>
<dbReference type="EMBL" id="CACVKT020000954">
    <property type="protein sequence ID" value="CAC5364200.1"/>
    <property type="molecule type" value="Genomic_DNA"/>
</dbReference>
<feature type="region of interest" description="Disordered" evidence="1">
    <location>
        <begin position="1"/>
        <end position="42"/>
    </location>
</feature>
<dbReference type="AlphaFoldDB" id="A0A6J8AAB5"/>
<evidence type="ECO:0000256" key="1">
    <source>
        <dbReference type="SAM" id="MobiDB-lite"/>
    </source>
</evidence>
<evidence type="ECO:0000313" key="2">
    <source>
        <dbReference type="EMBL" id="CAC5364200.1"/>
    </source>
</evidence>
<keyword evidence="3" id="KW-1185">Reference proteome</keyword>
<dbReference type="Proteomes" id="UP000507470">
    <property type="component" value="Unassembled WGS sequence"/>
</dbReference>
<accession>A0A6J8AAB5</accession>
<proteinExistence type="predicted"/>
<dbReference type="OrthoDB" id="6427852at2759"/>
<organism evidence="2 3">
    <name type="scientific">Mytilus coruscus</name>
    <name type="common">Sea mussel</name>
    <dbReference type="NCBI Taxonomy" id="42192"/>
    <lineage>
        <taxon>Eukaryota</taxon>
        <taxon>Metazoa</taxon>
        <taxon>Spiralia</taxon>
        <taxon>Lophotrochozoa</taxon>
        <taxon>Mollusca</taxon>
        <taxon>Bivalvia</taxon>
        <taxon>Autobranchia</taxon>
        <taxon>Pteriomorphia</taxon>
        <taxon>Mytilida</taxon>
        <taxon>Mytiloidea</taxon>
        <taxon>Mytilidae</taxon>
        <taxon>Mytilinae</taxon>
        <taxon>Mytilus</taxon>
    </lineage>
</organism>
<dbReference type="Gene3D" id="3.40.395.10">
    <property type="entry name" value="Adenoviral Proteinase, Chain A"/>
    <property type="match status" value="1"/>
</dbReference>
<sequence>MKGHDSSELSRIRTDVLQTDNGVDTSEEMDGDDRSDTESTASDIIGDREDLMACRDCGLVFAHYRGLENHNCRTKSILLSMSGEALEGILRRKSATVCCAQDLPAYVNDRPKTFVVNTDNCNQEGTHWVAFHFPISGPPEFCGSRGEAPETYQHYFRNVLIVNGPNYCFSRCPIQPDFSQTCVLYCAYYVKIRCQSIRMEDALNDFSSDDLDANDRKLNALFLF</sequence>
<feature type="compositionally biased region" description="Basic and acidic residues" evidence="1">
    <location>
        <begin position="1"/>
        <end position="14"/>
    </location>
</feature>
<reference evidence="2 3" key="1">
    <citation type="submission" date="2020-06" db="EMBL/GenBank/DDBJ databases">
        <authorList>
            <person name="Li R."/>
            <person name="Bekaert M."/>
        </authorList>
    </citation>
    <scope>NUCLEOTIDE SEQUENCE [LARGE SCALE GENOMIC DNA]</scope>
    <source>
        <strain evidence="3">wild</strain>
    </source>
</reference>
<gene>
    <name evidence="2" type="ORF">MCOR_5330</name>
</gene>
<name>A0A6J8AAB5_MYTCO</name>
<evidence type="ECO:0000313" key="3">
    <source>
        <dbReference type="Proteomes" id="UP000507470"/>
    </source>
</evidence>